<proteinExistence type="predicted"/>
<sequence length="69" mass="7884">MNIEPAPVHMPGAGFFDLMGSDFLKRGEMRWFMSNGRYISFLTDKRGKSTDILKFRPISLLLYAAGRVK</sequence>
<dbReference type="Proteomes" id="UP000276770">
    <property type="component" value="Unassembled WGS sequence"/>
</dbReference>
<keyword evidence="2" id="KW-1185">Reference proteome</keyword>
<organism evidence="1 2">
    <name type="scientific">Falsibacillus albus</name>
    <dbReference type="NCBI Taxonomy" id="2478915"/>
    <lineage>
        <taxon>Bacteria</taxon>
        <taxon>Bacillati</taxon>
        <taxon>Bacillota</taxon>
        <taxon>Bacilli</taxon>
        <taxon>Bacillales</taxon>
        <taxon>Bacillaceae</taxon>
        <taxon>Falsibacillus</taxon>
    </lineage>
</organism>
<evidence type="ECO:0000313" key="1">
    <source>
        <dbReference type="EMBL" id="RLQ91103.1"/>
    </source>
</evidence>
<reference evidence="1 2" key="1">
    <citation type="submission" date="2018-10" db="EMBL/GenBank/DDBJ databases">
        <title>Falsibacillus sp. genome draft.</title>
        <authorList>
            <person name="Shi S."/>
        </authorList>
    </citation>
    <scope>NUCLEOTIDE SEQUENCE [LARGE SCALE GENOMIC DNA]</scope>
    <source>
        <strain evidence="1 2">GY 10110</strain>
    </source>
</reference>
<gene>
    <name evidence="1" type="ORF">D9X91_21385</name>
</gene>
<name>A0A3L7JK45_9BACI</name>
<comment type="caution">
    <text evidence="1">The sequence shown here is derived from an EMBL/GenBank/DDBJ whole genome shotgun (WGS) entry which is preliminary data.</text>
</comment>
<evidence type="ECO:0000313" key="2">
    <source>
        <dbReference type="Proteomes" id="UP000276770"/>
    </source>
</evidence>
<accession>A0A3L7JK45</accession>
<dbReference type="AlphaFoldDB" id="A0A3L7JK45"/>
<dbReference type="EMBL" id="RCVZ01000025">
    <property type="protein sequence ID" value="RLQ91103.1"/>
    <property type="molecule type" value="Genomic_DNA"/>
</dbReference>
<protein>
    <submittedName>
        <fullName evidence="1">Uncharacterized protein</fullName>
    </submittedName>
</protein>